<protein>
    <recommendedName>
        <fullName evidence="3">Cyclin</fullName>
    </recommendedName>
</protein>
<sequence length="293" mass="30975">MINSLSRSECVTDDDNDSSGGPPSGGTAPPSPMSDCGRPSGEFADACVQMRLSRPRKTVLEALGDVPPEAISRAVATTASSGSQTSLDSAPVSPTDFYGGSGSGSSDESEMQRLGDLHRVEFRAVAAVVADALERVTASAEPKVADFYEHYGEWAPLKVSLRTAIDTLADGTFVSPASLVAACVLLDRWCDHRPGVLQITRSNVYKLLVASLRVASKALELRTVNNGRFASAAGLPTSTVNELESRFIEELSFNVGILHCDFFRYSDKVHAAFRAPRGVAQVPVTLGAAPITA</sequence>
<feature type="region of interest" description="Disordered" evidence="1">
    <location>
        <begin position="75"/>
        <end position="112"/>
    </location>
</feature>
<dbReference type="AlphaFoldDB" id="A0A7S1LP82"/>
<dbReference type="CDD" id="cd20557">
    <property type="entry name" value="CYCLIN_ScPCL1-like"/>
    <property type="match status" value="1"/>
</dbReference>
<dbReference type="PANTHER" id="PTHR15615">
    <property type="match status" value="1"/>
</dbReference>
<dbReference type="GO" id="GO:0019901">
    <property type="term" value="F:protein kinase binding"/>
    <property type="evidence" value="ECO:0007669"/>
    <property type="project" value="InterPro"/>
</dbReference>
<feature type="region of interest" description="Disordered" evidence="1">
    <location>
        <begin position="1"/>
        <end position="42"/>
    </location>
</feature>
<evidence type="ECO:0000256" key="1">
    <source>
        <dbReference type="SAM" id="MobiDB-lite"/>
    </source>
</evidence>
<dbReference type="InterPro" id="IPR036915">
    <property type="entry name" value="Cyclin-like_sf"/>
</dbReference>
<evidence type="ECO:0008006" key="3">
    <source>
        <dbReference type="Google" id="ProtNLM"/>
    </source>
</evidence>
<dbReference type="SUPFAM" id="SSF47954">
    <property type="entry name" value="Cyclin-like"/>
    <property type="match status" value="1"/>
</dbReference>
<feature type="compositionally biased region" description="Polar residues" evidence="1">
    <location>
        <begin position="75"/>
        <end position="88"/>
    </location>
</feature>
<dbReference type="EMBL" id="HBGF01017552">
    <property type="protein sequence ID" value="CAD9109677.1"/>
    <property type="molecule type" value="Transcribed_RNA"/>
</dbReference>
<dbReference type="PANTHER" id="PTHR15615:SF126">
    <property type="entry name" value="CYC2-LIKE CYCLIN"/>
    <property type="match status" value="1"/>
</dbReference>
<dbReference type="Pfam" id="PF08613">
    <property type="entry name" value="Cyclin"/>
    <property type="match status" value="1"/>
</dbReference>
<dbReference type="InterPro" id="IPR013922">
    <property type="entry name" value="Cyclin_PHO80-like"/>
</dbReference>
<proteinExistence type="predicted"/>
<evidence type="ECO:0000313" key="2">
    <source>
        <dbReference type="EMBL" id="CAD9109677.1"/>
    </source>
</evidence>
<organism evidence="2">
    <name type="scientific">Neobodo designis</name>
    <name type="common">Flagellated protozoan</name>
    <name type="synonym">Bodo designis</name>
    <dbReference type="NCBI Taxonomy" id="312471"/>
    <lineage>
        <taxon>Eukaryota</taxon>
        <taxon>Discoba</taxon>
        <taxon>Euglenozoa</taxon>
        <taxon>Kinetoplastea</taxon>
        <taxon>Metakinetoplastina</taxon>
        <taxon>Neobodonida</taxon>
        <taxon>Neobodo</taxon>
    </lineage>
</organism>
<gene>
    <name evidence="2" type="ORF">NDES1114_LOCUS11536</name>
</gene>
<feature type="compositionally biased region" description="Low complexity" evidence="1">
    <location>
        <begin position="18"/>
        <end position="28"/>
    </location>
</feature>
<name>A0A7S1LP82_NEODS</name>
<accession>A0A7S1LP82</accession>
<reference evidence="2" key="1">
    <citation type="submission" date="2021-01" db="EMBL/GenBank/DDBJ databases">
        <authorList>
            <person name="Corre E."/>
            <person name="Pelletier E."/>
            <person name="Niang G."/>
            <person name="Scheremetjew M."/>
            <person name="Finn R."/>
            <person name="Kale V."/>
            <person name="Holt S."/>
            <person name="Cochrane G."/>
            <person name="Meng A."/>
            <person name="Brown T."/>
            <person name="Cohen L."/>
        </authorList>
    </citation>
    <scope>NUCLEOTIDE SEQUENCE</scope>
    <source>
        <strain evidence="2">CCAP 1951/1</strain>
    </source>
</reference>
<dbReference type="Gene3D" id="1.10.472.10">
    <property type="entry name" value="Cyclin-like"/>
    <property type="match status" value="1"/>
</dbReference>